<feature type="non-terminal residue" evidence="1">
    <location>
        <position position="201"/>
    </location>
</feature>
<dbReference type="EMBL" id="LWDD02004493">
    <property type="protein sequence ID" value="KAE8235130.1"/>
    <property type="molecule type" value="Genomic_DNA"/>
</dbReference>
<reference evidence="1" key="2">
    <citation type="journal article" date="2019" name="IMA Fungus">
        <title>Genome sequencing and comparison of five Tilletia species to identify candidate genes for the detection of regulated species infecting wheat.</title>
        <authorList>
            <person name="Nguyen H.D.T."/>
            <person name="Sultana T."/>
            <person name="Kesanakurti P."/>
            <person name="Hambleton S."/>
        </authorList>
    </citation>
    <scope>NUCLEOTIDE SEQUENCE</scope>
    <source>
        <strain evidence="1">DAOMC 238032</strain>
    </source>
</reference>
<reference evidence="1" key="1">
    <citation type="submission" date="2016-04" db="EMBL/GenBank/DDBJ databases">
        <authorList>
            <person name="Nguyen H.D."/>
            <person name="Kesanakurti P."/>
            <person name="Cullis J."/>
            <person name="Levesque C.A."/>
            <person name="Hambleton S."/>
        </authorList>
    </citation>
    <scope>NUCLEOTIDE SEQUENCE</scope>
    <source>
        <strain evidence="1">DAOMC 238032</strain>
    </source>
</reference>
<sequence>MTMDDIAFLRQADTEILLALSNGDEGIIDFNRRFTQALEAVQNLSIDQRPNSVQIKMIIRNVRDTVAYLLEFEDKYQQKVRWVHSKTTLTIRDWVRSKAIQAIREEGAAVAATDIQANLTPTTDSQTNITPATDIEANPTSFKFFNTQILRDWFVGNLDNPFPDTKTKDDLVAETNALPGDGAGGRASKPMNTIQVSLSVI</sequence>
<accession>A0A8T8S8S3</accession>
<dbReference type="Gene3D" id="1.10.10.60">
    <property type="entry name" value="Homeodomain-like"/>
    <property type="match status" value="1"/>
</dbReference>
<name>A0A8T8S8S3_9BASI</name>
<proteinExistence type="predicted"/>
<dbReference type="Proteomes" id="UP000077671">
    <property type="component" value="Unassembled WGS sequence"/>
</dbReference>
<comment type="caution">
    <text evidence="1">The sequence shown here is derived from an EMBL/GenBank/DDBJ whole genome shotgun (WGS) entry which is preliminary data.</text>
</comment>
<organism evidence="1 2">
    <name type="scientific">Tilletia caries</name>
    <name type="common">wheat bunt fungus</name>
    <dbReference type="NCBI Taxonomy" id="13290"/>
    <lineage>
        <taxon>Eukaryota</taxon>
        <taxon>Fungi</taxon>
        <taxon>Dikarya</taxon>
        <taxon>Basidiomycota</taxon>
        <taxon>Ustilaginomycotina</taxon>
        <taxon>Exobasidiomycetes</taxon>
        <taxon>Tilletiales</taxon>
        <taxon>Tilletiaceae</taxon>
        <taxon>Tilletia</taxon>
    </lineage>
</organism>
<evidence type="ECO:0000313" key="2">
    <source>
        <dbReference type="Proteomes" id="UP000077671"/>
    </source>
</evidence>
<protein>
    <submittedName>
        <fullName evidence="1">Uncharacterized protein</fullName>
    </submittedName>
</protein>
<gene>
    <name evidence="1" type="ORF">A4X03_0g9890</name>
</gene>
<dbReference type="AlphaFoldDB" id="A0A8T8S8S3"/>
<evidence type="ECO:0000313" key="1">
    <source>
        <dbReference type="EMBL" id="KAE8235130.1"/>
    </source>
</evidence>